<gene>
    <name evidence="1" type="ORF">MKW98_030805</name>
</gene>
<accession>A0AAD4X5Q8</accession>
<dbReference type="EMBL" id="JAJJMB010015994">
    <property type="protein sequence ID" value="KAI3850745.1"/>
    <property type="molecule type" value="Genomic_DNA"/>
</dbReference>
<protein>
    <submittedName>
        <fullName evidence="1">Uncharacterized protein</fullName>
    </submittedName>
</protein>
<dbReference type="AlphaFoldDB" id="A0AAD4X5Q8"/>
<evidence type="ECO:0000313" key="1">
    <source>
        <dbReference type="EMBL" id="KAI3850745.1"/>
    </source>
</evidence>
<keyword evidence="2" id="KW-1185">Reference proteome</keyword>
<comment type="caution">
    <text evidence="1">The sequence shown here is derived from an EMBL/GenBank/DDBJ whole genome shotgun (WGS) entry which is preliminary data.</text>
</comment>
<proteinExistence type="predicted"/>
<dbReference type="Proteomes" id="UP001202328">
    <property type="component" value="Unassembled WGS sequence"/>
</dbReference>
<organism evidence="1 2">
    <name type="scientific">Papaver atlanticum</name>
    <dbReference type="NCBI Taxonomy" id="357466"/>
    <lineage>
        <taxon>Eukaryota</taxon>
        <taxon>Viridiplantae</taxon>
        <taxon>Streptophyta</taxon>
        <taxon>Embryophyta</taxon>
        <taxon>Tracheophyta</taxon>
        <taxon>Spermatophyta</taxon>
        <taxon>Magnoliopsida</taxon>
        <taxon>Ranunculales</taxon>
        <taxon>Papaveraceae</taxon>
        <taxon>Papaveroideae</taxon>
        <taxon>Papaver</taxon>
    </lineage>
</organism>
<reference evidence="1" key="1">
    <citation type="submission" date="2022-04" db="EMBL/GenBank/DDBJ databases">
        <title>A functionally conserved STORR gene fusion in Papaver species that diverged 16.8 million years ago.</title>
        <authorList>
            <person name="Catania T."/>
        </authorList>
    </citation>
    <scope>NUCLEOTIDE SEQUENCE</scope>
    <source>
        <strain evidence="1">S-188037</strain>
    </source>
</reference>
<evidence type="ECO:0000313" key="2">
    <source>
        <dbReference type="Proteomes" id="UP001202328"/>
    </source>
</evidence>
<sequence>MDGVKVVKRTQFPAQESLCICENLFFSLVINRSTIEINAAEQENVDYNVQPTDAVPILVDHEDWWR</sequence>
<name>A0AAD4X5Q8_9MAGN</name>